<feature type="region of interest" description="Disordered" evidence="10">
    <location>
        <begin position="315"/>
        <end position="352"/>
    </location>
</feature>
<evidence type="ECO:0000256" key="3">
    <source>
        <dbReference type="ARBA" id="ARBA00022723"/>
    </source>
</evidence>
<evidence type="ECO:0000256" key="8">
    <source>
        <dbReference type="ARBA" id="ARBA00023242"/>
    </source>
</evidence>
<dbReference type="EMBL" id="JANBPT010001081">
    <property type="protein sequence ID" value="KAJ1910212.1"/>
    <property type="molecule type" value="Genomic_DNA"/>
</dbReference>
<evidence type="ECO:0000256" key="7">
    <source>
        <dbReference type="ARBA" id="ARBA00023125"/>
    </source>
</evidence>
<gene>
    <name evidence="12" type="ORF">IWQ60_010775</name>
</gene>
<dbReference type="GO" id="GO:0000981">
    <property type="term" value="F:DNA-binding transcription factor activity, RNA polymerase II-specific"/>
    <property type="evidence" value="ECO:0007669"/>
    <property type="project" value="TreeGrafter"/>
</dbReference>
<organism evidence="12 13">
    <name type="scientific">Tieghemiomyces parasiticus</name>
    <dbReference type="NCBI Taxonomy" id="78921"/>
    <lineage>
        <taxon>Eukaryota</taxon>
        <taxon>Fungi</taxon>
        <taxon>Fungi incertae sedis</taxon>
        <taxon>Zoopagomycota</taxon>
        <taxon>Kickxellomycotina</taxon>
        <taxon>Dimargaritomycetes</taxon>
        <taxon>Dimargaritales</taxon>
        <taxon>Dimargaritaceae</taxon>
        <taxon>Tieghemiomyces</taxon>
    </lineage>
</organism>
<keyword evidence="4" id="KW-0677">Repeat</keyword>
<keyword evidence="5 9" id="KW-0863">Zinc-finger</keyword>
<comment type="similarity">
    <text evidence="2">Belongs to the GLI C2H2-type zinc-finger protein family.</text>
</comment>
<dbReference type="Pfam" id="PF00096">
    <property type="entry name" value="zf-C2H2"/>
    <property type="match status" value="1"/>
</dbReference>
<name>A0A9W8DMH5_9FUNG</name>
<feature type="region of interest" description="Disordered" evidence="10">
    <location>
        <begin position="753"/>
        <end position="792"/>
    </location>
</feature>
<dbReference type="PANTHER" id="PTHR45718">
    <property type="entry name" value="TRANSCRIPTIONAL ACTIVATOR CUBITUS INTERRUPTUS"/>
    <property type="match status" value="1"/>
</dbReference>
<evidence type="ECO:0000256" key="1">
    <source>
        <dbReference type="ARBA" id="ARBA00004123"/>
    </source>
</evidence>
<keyword evidence="3" id="KW-0479">Metal-binding</keyword>
<dbReference type="InterPro" id="IPR013087">
    <property type="entry name" value="Znf_C2H2_type"/>
</dbReference>
<dbReference type="OrthoDB" id="654211at2759"/>
<keyword evidence="8" id="KW-0539">Nucleus</keyword>
<dbReference type="AlphaFoldDB" id="A0A9W8DMH5"/>
<evidence type="ECO:0000256" key="2">
    <source>
        <dbReference type="ARBA" id="ARBA00010831"/>
    </source>
</evidence>
<dbReference type="Proteomes" id="UP001150569">
    <property type="component" value="Unassembled WGS sequence"/>
</dbReference>
<feature type="compositionally biased region" description="Polar residues" evidence="10">
    <location>
        <begin position="782"/>
        <end position="792"/>
    </location>
</feature>
<evidence type="ECO:0000256" key="4">
    <source>
        <dbReference type="ARBA" id="ARBA00022737"/>
    </source>
</evidence>
<evidence type="ECO:0000256" key="10">
    <source>
        <dbReference type="SAM" id="MobiDB-lite"/>
    </source>
</evidence>
<dbReference type="PANTHER" id="PTHR45718:SF8">
    <property type="entry name" value="GLIS FAMILY ZINC FINGER 2"/>
    <property type="match status" value="1"/>
</dbReference>
<evidence type="ECO:0000313" key="13">
    <source>
        <dbReference type="Proteomes" id="UP001150569"/>
    </source>
</evidence>
<feature type="domain" description="C2H2-type" evidence="11">
    <location>
        <begin position="421"/>
        <end position="450"/>
    </location>
</feature>
<dbReference type="GO" id="GO:0008270">
    <property type="term" value="F:zinc ion binding"/>
    <property type="evidence" value="ECO:0007669"/>
    <property type="project" value="UniProtKB-KW"/>
</dbReference>
<evidence type="ECO:0000256" key="9">
    <source>
        <dbReference type="PROSITE-ProRule" id="PRU00042"/>
    </source>
</evidence>
<comment type="subcellular location">
    <subcellularLocation>
        <location evidence="1">Nucleus</location>
    </subcellularLocation>
</comment>
<dbReference type="InterPro" id="IPR036236">
    <property type="entry name" value="Znf_C2H2_sf"/>
</dbReference>
<evidence type="ECO:0000256" key="5">
    <source>
        <dbReference type="ARBA" id="ARBA00022771"/>
    </source>
</evidence>
<evidence type="ECO:0000256" key="6">
    <source>
        <dbReference type="ARBA" id="ARBA00022833"/>
    </source>
</evidence>
<dbReference type="SUPFAM" id="SSF57667">
    <property type="entry name" value="beta-beta-alpha zinc fingers"/>
    <property type="match status" value="3"/>
</dbReference>
<dbReference type="PROSITE" id="PS50157">
    <property type="entry name" value="ZINC_FINGER_C2H2_2"/>
    <property type="match status" value="3"/>
</dbReference>
<keyword evidence="13" id="KW-1185">Reference proteome</keyword>
<keyword evidence="6" id="KW-0862">Zinc</keyword>
<sequence>MPLSPDAVTTNHGFTLKSLLSSQSSSHTAEQQFNELITLPTDNVNSTATEGSTHLSFSAGEPLKSSLTIHYPGSASLLAQLSQDPRTSFMLHGHSPFPTGQTAKMLSLSTSDHANAIQRNASVPPQIRFVHSPLSSAPPKIATAEADPSCTTADSTTAYPIINHTSLMQNYGFDPTATGAAIIPMAADQSPALSALTLDRTVPSIPDDSAVENPPSTTGLDPIRQRRHTSAEPQPCGNQERKFPFNVLTSREGSILETNPNSDTDSMYSGTTYSGSVAGHHGFFHRHSVASSSNASRIEIDDDAVMGDRATQRAHSLTPDHDHYHKAAQPTGTHDTHRLSAHTEEDDNDRDNGEAACMWDNCTLTFPTMSRLVDHLSHDHIGCGKSSYVCGWRHCSRHRRSFTKRHKLFNHLRTHTGEKPFPCPVEDCIKSFSRPDSLATHIKTHSDIRPYVCSVRGCGKSYYHGRSLRKHEKTHTLRRHTFSHSLYSYPSPAAAAITGPTAMSTLDGGHPDMSAMMGPPSQATMTPDFHSAGLLAGRGSMYDMYSPALQPSQLAQQPAGTMEIHHIHQYQIAAAAHHQQQRAHSISGPSADGYLTQSTNPAYAYPDHAATGYGTPAPDDYHSHHQQQQMMAYHNHMYSEYQQNANSAFAASTSTYDHSAGTTGYLPAAQPSEYSTHAYYAQTPEPSAATAVAGSMFSPATSAMQPQQSHGYTTYPSAAPYYPDFAAGTTDAAAAMETPDAFYAAEFGIPNAESTTATSGGKSGHIDPKDSYTQRIAFELPSPTQVSRPPPS</sequence>
<dbReference type="InterPro" id="IPR043359">
    <property type="entry name" value="GLI-like"/>
</dbReference>
<reference evidence="12" key="1">
    <citation type="submission" date="2022-07" db="EMBL/GenBank/DDBJ databases">
        <title>Phylogenomic reconstructions and comparative analyses of Kickxellomycotina fungi.</title>
        <authorList>
            <person name="Reynolds N.K."/>
            <person name="Stajich J.E."/>
            <person name="Barry K."/>
            <person name="Grigoriev I.V."/>
            <person name="Crous P."/>
            <person name="Smith M.E."/>
        </authorList>
    </citation>
    <scope>NUCLEOTIDE SEQUENCE</scope>
    <source>
        <strain evidence="12">RSA 861</strain>
    </source>
</reference>
<comment type="caution">
    <text evidence="12">The sequence shown here is derived from an EMBL/GenBank/DDBJ whole genome shotgun (WGS) entry which is preliminary data.</text>
</comment>
<dbReference type="GO" id="GO:0000978">
    <property type="term" value="F:RNA polymerase II cis-regulatory region sequence-specific DNA binding"/>
    <property type="evidence" value="ECO:0007669"/>
    <property type="project" value="TreeGrafter"/>
</dbReference>
<accession>A0A9W8DMH5</accession>
<evidence type="ECO:0000259" key="11">
    <source>
        <dbReference type="PROSITE" id="PS50157"/>
    </source>
</evidence>
<dbReference type="Pfam" id="PF23561">
    <property type="entry name" value="zf-C2H2_15"/>
    <property type="match status" value="1"/>
</dbReference>
<dbReference type="Gene3D" id="3.30.160.60">
    <property type="entry name" value="Classic Zinc Finger"/>
    <property type="match status" value="4"/>
</dbReference>
<feature type="domain" description="C2H2-type" evidence="11">
    <location>
        <begin position="451"/>
        <end position="480"/>
    </location>
</feature>
<keyword evidence="7" id="KW-0238">DNA-binding</keyword>
<dbReference type="GO" id="GO:0005634">
    <property type="term" value="C:nucleus"/>
    <property type="evidence" value="ECO:0007669"/>
    <property type="project" value="UniProtKB-SubCell"/>
</dbReference>
<dbReference type="PROSITE" id="PS00028">
    <property type="entry name" value="ZINC_FINGER_C2H2_1"/>
    <property type="match status" value="3"/>
</dbReference>
<dbReference type="SMART" id="SM00355">
    <property type="entry name" value="ZnF_C2H2"/>
    <property type="match status" value="4"/>
</dbReference>
<feature type="domain" description="C2H2-type" evidence="11">
    <location>
        <begin position="393"/>
        <end position="420"/>
    </location>
</feature>
<evidence type="ECO:0000313" key="12">
    <source>
        <dbReference type="EMBL" id="KAJ1910212.1"/>
    </source>
</evidence>
<feature type="region of interest" description="Disordered" evidence="10">
    <location>
        <begin position="203"/>
        <end position="241"/>
    </location>
</feature>
<dbReference type="FunFam" id="3.30.160.60:FF:002343">
    <property type="entry name" value="Zinc finger protein 33A"/>
    <property type="match status" value="1"/>
</dbReference>
<feature type="compositionally biased region" description="Basic and acidic residues" evidence="10">
    <location>
        <begin position="334"/>
        <end position="343"/>
    </location>
</feature>
<dbReference type="InterPro" id="IPR056436">
    <property type="entry name" value="Znf-C2H2_ZIC1-5/GLI1-3-like"/>
</dbReference>
<proteinExistence type="inferred from homology"/>
<protein>
    <recommendedName>
        <fullName evidence="11">C2H2-type domain-containing protein</fullName>
    </recommendedName>
</protein>